<accession>A0ABQ3EBL9</accession>
<evidence type="ECO:0000313" key="2">
    <source>
        <dbReference type="EMBL" id="GHB29566.1"/>
    </source>
</evidence>
<name>A0ABQ3EBL9_9ACTN</name>
<organism evidence="2 3">
    <name type="scientific">Streptomyces chryseus</name>
    <dbReference type="NCBI Taxonomy" id="68186"/>
    <lineage>
        <taxon>Bacteria</taxon>
        <taxon>Bacillati</taxon>
        <taxon>Actinomycetota</taxon>
        <taxon>Actinomycetes</taxon>
        <taxon>Kitasatosporales</taxon>
        <taxon>Streptomycetaceae</taxon>
        <taxon>Streptomyces</taxon>
    </lineage>
</organism>
<comment type="caution">
    <text evidence="2">The sequence shown here is derived from an EMBL/GenBank/DDBJ whole genome shotgun (WGS) entry which is preliminary data.</text>
</comment>
<reference evidence="3" key="1">
    <citation type="journal article" date="2019" name="Int. J. Syst. Evol. Microbiol.">
        <title>The Global Catalogue of Microorganisms (GCM) 10K type strain sequencing project: providing services to taxonomists for standard genome sequencing and annotation.</title>
        <authorList>
            <consortium name="The Broad Institute Genomics Platform"/>
            <consortium name="The Broad Institute Genome Sequencing Center for Infectious Disease"/>
            <person name="Wu L."/>
            <person name="Ma J."/>
        </authorList>
    </citation>
    <scope>NUCLEOTIDE SEQUENCE [LARGE SCALE GENOMIC DNA]</scope>
    <source>
        <strain evidence="3">JCM 4737</strain>
    </source>
</reference>
<sequence>MSSDLAPRPSGAAPAVADGDNRYKAVQAKLDALGRALDDAGLGLEELVRSVRRNAKRAEDAARDVDNAELDPKFVELTSNVGVALGGAGVQVKKLYETAQETADLTHETKRTHSKLYGALDDIRSNRREKTPRPGFFNR</sequence>
<evidence type="ECO:0000256" key="1">
    <source>
        <dbReference type="SAM" id="MobiDB-lite"/>
    </source>
</evidence>
<protein>
    <submittedName>
        <fullName evidence="2">Conjugal transfer protein TraB</fullName>
    </submittedName>
</protein>
<feature type="compositionally biased region" description="Basic and acidic residues" evidence="1">
    <location>
        <begin position="121"/>
        <end position="132"/>
    </location>
</feature>
<dbReference type="EMBL" id="BMVO01000035">
    <property type="protein sequence ID" value="GHB29566.1"/>
    <property type="molecule type" value="Genomic_DNA"/>
</dbReference>
<dbReference type="RefSeq" id="WP_138894302.1">
    <property type="nucleotide sequence ID" value="NZ_BMVO01000035.1"/>
</dbReference>
<dbReference type="Proteomes" id="UP000599437">
    <property type="component" value="Unassembled WGS sequence"/>
</dbReference>
<evidence type="ECO:0000313" key="3">
    <source>
        <dbReference type="Proteomes" id="UP000599437"/>
    </source>
</evidence>
<proteinExistence type="predicted"/>
<gene>
    <name evidence="2" type="primary">traB</name>
    <name evidence="2" type="ORF">GCM10010346_61340</name>
</gene>
<feature type="region of interest" description="Disordered" evidence="1">
    <location>
        <begin position="116"/>
        <end position="139"/>
    </location>
</feature>
<keyword evidence="3" id="KW-1185">Reference proteome</keyword>